<feature type="repeat" description="TPR" evidence="19">
    <location>
        <begin position="544"/>
        <end position="577"/>
    </location>
</feature>
<comment type="function">
    <text evidence="17">In addition to promoting peroxisomal translocation of proteins containing a PTS1 peroxisomal targeting signal, mediates peroxisomal import of proteins containing a C-terminal PTS2-type peroxisomal targeting signal via its interaction with PEX7. Interaction with PEX7 only takes place when PEX7 is associated with cargo proteins containing a PTS2 peroxisomal targeting signal. PEX7 along with PTS2-containing cargo proteins are then translocated through the PEX13-PEX14 docking complex together with PEX5.</text>
</comment>
<proteinExistence type="inferred from homology"/>
<evidence type="ECO:0000256" key="1">
    <source>
        <dbReference type="ARBA" id="ARBA00004253"/>
    </source>
</evidence>
<feature type="region of interest" description="Disordered" evidence="20">
    <location>
        <begin position="771"/>
        <end position="807"/>
    </location>
</feature>
<evidence type="ECO:0000256" key="7">
    <source>
        <dbReference type="ARBA" id="ARBA00022499"/>
    </source>
</evidence>
<dbReference type="EMBL" id="JAINUG010000142">
    <property type="protein sequence ID" value="KAJ8392914.1"/>
    <property type="molecule type" value="Genomic_DNA"/>
</dbReference>
<evidence type="ECO:0000256" key="17">
    <source>
        <dbReference type="ARBA" id="ARBA00046072"/>
    </source>
</evidence>
<evidence type="ECO:0000313" key="21">
    <source>
        <dbReference type="EMBL" id="KAJ8392914.1"/>
    </source>
</evidence>
<evidence type="ECO:0000256" key="16">
    <source>
        <dbReference type="ARBA" id="ARBA00032505"/>
    </source>
</evidence>
<dbReference type="GO" id="GO:0005829">
    <property type="term" value="C:cytosol"/>
    <property type="evidence" value="ECO:0007669"/>
    <property type="project" value="UniProtKB-SubCell"/>
</dbReference>
<dbReference type="InterPro" id="IPR024111">
    <property type="entry name" value="PEX5/PEX5L"/>
</dbReference>
<gene>
    <name evidence="21" type="ORF">AAFF_G00071180</name>
</gene>
<keyword evidence="14" id="KW-0576">Peroxisome</keyword>
<keyword evidence="10" id="KW-0832">Ubl conjugation</keyword>
<evidence type="ECO:0000256" key="8">
    <source>
        <dbReference type="ARBA" id="ARBA00022737"/>
    </source>
</evidence>
<keyword evidence="13" id="KW-0811">Translocation</keyword>
<feature type="repeat" description="TPR" evidence="19">
    <location>
        <begin position="476"/>
        <end position="509"/>
    </location>
</feature>
<name>A0AAD7RZ10_9TELE</name>
<evidence type="ECO:0000256" key="9">
    <source>
        <dbReference type="ARBA" id="ARBA00022803"/>
    </source>
</evidence>
<evidence type="ECO:0000256" key="4">
    <source>
        <dbReference type="ARBA" id="ARBA00018416"/>
    </source>
</evidence>
<evidence type="ECO:0000256" key="11">
    <source>
        <dbReference type="ARBA" id="ARBA00022927"/>
    </source>
</evidence>
<dbReference type="Gene3D" id="1.25.40.10">
    <property type="entry name" value="Tetratricopeptide repeat domain"/>
    <property type="match status" value="1"/>
</dbReference>
<evidence type="ECO:0000256" key="20">
    <source>
        <dbReference type="SAM" id="MobiDB-lite"/>
    </source>
</evidence>
<feature type="region of interest" description="Disordered" evidence="20">
    <location>
        <begin position="695"/>
        <end position="718"/>
    </location>
</feature>
<comment type="similarity">
    <text evidence="3">Belongs to the peroxisomal targeting signal receptor family.</text>
</comment>
<comment type="caution">
    <text evidence="21">The sequence shown here is derived from an EMBL/GenBank/DDBJ whole genome shotgun (WGS) entry which is preliminary data.</text>
</comment>
<evidence type="ECO:0000256" key="15">
    <source>
        <dbReference type="ARBA" id="ARBA00030232"/>
    </source>
</evidence>
<dbReference type="PANTHER" id="PTHR10130">
    <property type="entry name" value="PEROXISOMAL TARGETING SIGNAL 1 RECEPTOR PEX5"/>
    <property type="match status" value="1"/>
</dbReference>
<comment type="function">
    <text evidence="18">Receptor that mediates peroxisomal import of proteins containing a C-terminal PTS1-type tripeptide peroxisomal targeting signal (SKL-type). Binds to cargo proteins containing a PTS1 peroxisomal targeting signal in the cytosol, and translocates them into the peroxisome matrix by passing through the PEX13-PEX14 docking complex along with cargo proteins. PEX5 receptor is then retrotranslocated into the cytosol, leading to release of bound cargo in the peroxisome matrix, and reset for a subsequent peroxisome import cycle.</text>
</comment>
<keyword evidence="11" id="KW-0653">Protein transport</keyword>
<keyword evidence="22" id="KW-1185">Reference proteome</keyword>
<dbReference type="GO" id="GO:0005782">
    <property type="term" value="C:peroxisomal matrix"/>
    <property type="evidence" value="ECO:0007669"/>
    <property type="project" value="UniProtKB-SubCell"/>
</dbReference>
<dbReference type="SUPFAM" id="SSF48452">
    <property type="entry name" value="TPR-like"/>
    <property type="match status" value="1"/>
</dbReference>
<evidence type="ECO:0000256" key="18">
    <source>
        <dbReference type="ARBA" id="ARBA00046106"/>
    </source>
</evidence>
<keyword evidence="7" id="KW-1017">Isopeptide bond</keyword>
<evidence type="ECO:0000256" key="14">
    <source>
        <dbReference type="ARBA" id="ARBA00023140"/>
    </source>
</evidence>
<dbReference type="GO" id="GO:0016560">
    <property type="term" value="P:protein import into peroxisome matrix, docking"/>
    <property type="evidence" value="ECO:0007669"/>
    <property type="project" value="TreeGrafter"/>
</dbReference>
<dbReference type="SMART" id="SM00028">
    <property type="entry name" value="TPR"/>
    <property type="match status" value="4"/>
</dbReference>
<evidence type="ECO:0000256" key="3">
    <source>
        <dbReference type="ARBA" id="ARBA00005348"/>
    </source>
</evidence>
<organism evidence="21 22">
    <name type="scientific">Aldrovandia affinis</name>
    <dbReference type="NCBI Taxonomy" id="143900"/>
    <lineage>
        <taxon>Eukaryota</taxon>
        <taxon>Metazoa</taxon>
        <taxon>Chordata</taxon>
        <taxon>Craniata</taxon>
        <taxon>Vertebrata</taxon>
        <taxon>Euteleostomi</taxon>
        <taxon>Actinopterygii</taxon>
        <taxon>Neopterygii</taxon>
        <taxon>Teleostei</taxon>
        <taxon>Notacanthiformes</taxon>
        <taxon>Halosauridae</taxon>
        <taxon>Aldrovandia</taxon>
    </lineage>
</organism>
<evidence type="ECO:0000256" key="19">
    <source>
        <dbReference type="PROSITE-ProRule" id="PRU00339"/>
    </source>
</evidence>
<dbReference type="FunFam" id="1.25.40.10:FF:000034">
    <property type="entry name" value="Peroxisomal biogenesis factor 5 isoform 1"/>
    <property type="match status" value="1"/>
</dbReference>
<feature type="repeat" description="TPR" evidence="19">
    <location>
        <begin position="510"/>
        <end position="543"/>
    </location>
</feature>
<feature type="compositionally biased region" description="Basic and acidic residues" evidence="20">
    <location>
        <begin position="1076"/>
        <end position="1086"/>
    </location>
</feature>
<evidence type="ECO:0000256" key="5">
    <source>
        <dbReference type="ARBA" id="ARBA00022448"/>
    </source>
</evidence>
<feature type="compositionally biased region" description="Low complexity" evidence="20">
    <location>
        <begin position="942"/>
        <end position="953"/>
    </location>
</feature>
<dbReference type="PANTHER" id="PTHR10130:SF2">
    <property type="entry name" value="PEROXISOMAL TARGETING SIGNAL 1 RECEPTOR"/>
    <property type="match status" value="1"/>
</dbReference>
<keyword evidence="8" id="KW-0677">Repeat</keyword>
<dbReference type="Proteomes" id="UP001221898">
    <property type="component" value="Unassembled WGS sequence"/>
</dbReference>
<dbReference type="AlphaFoldDB" id="A0AAD7RZ10"/>
<dbReference type="InterPro" id="IPR019734">
    <property type="entry name" value="TPR_rpt"/>
</dbReference>
<evidence type="ECO:0000313" key="22">
    <source>
        <dbReference type="Proteomes" id="UP001221898"/>
    </source>
</evidence>
<evidence type="ECO:0000256" key="2">
    <source>
        <dbReference type="ARBA" id="ARBA00004514"/>
    </source>
</evidence>
<evidence type="ECO:0000256" key="13">
    <source>
        <dbReference type="ARBA" id="ARBA00023010"/>
    </source>
</evidence>
<evidence type="ECO:0000256" key="12">
    <source>
        <dbReference type="ARBA" id="ARBA00022966"/>
    </source>
</evidence>
<dbReference type="GO" id="GO:0005778">
    <property type="term" value="C:peroxisomal membrane"/>
    <property type="evidence" value="ECO:0007669"/>
    <property type="project" value="TreeGrafter"/>
</dbReference>
<dbReference type="PROSITE" id="PS50005">
    <property type="entry name" value="TPR"/>
    <property type="match status" value="3"/>
</dbReference>
<feature type="region of interest" description="Disordered" evidence="20">
    <location>
        <begin position="870"/>
        <end position="953"/>
    </location>
</feature>
<reference evidence="21" key="1">
    <citation type="journal article" date="2023" name="Science">
        <title>Genome structures resolve the early diversification of teleost fishes.</title>
        <authorList>
            <person name="Parey E."/>
            <person name="Louis A."/>
            <person name="Montfort J."/>
            <person name="Bouchez O."/>
            <person name="Roques C."/>
            <person name="Iampietro C."/>
            <person name="Lluch J."/>
            <person name="Castinel A."/>
            <person name="Donnadieu C."/>
            <person name="Desvignes T."/>
            <person name="Floi Bucao C."/>
            <person name="Jouanno E."/>
            <person name="Wen M."/>
            <person name="Mejri S."/>
            <person name="Dirks R."/>
            <person name="Jansen H."/>
            <person name="Henkel C."/>
            <person name="Chen W.J."/>
            <person name="Zahm M."/>
            <person name="Cabau C."/>
            <person name="Klopp C."/>
            <person name="Thompson A.W."/>
            <person name="Robinson-Rechavi M."/>
            <person name="Braasch I."/>
            <person name="Lecointre G."/>
            <person name="Bobe J."/>
            <person name="Postlethwait J.H."/>
            <person name="Berthelot C."/>
            <person name="Roest Crollius H."/>
            <person name="Guiguen Y."/>
        </authorList>
    </citation>
    <scope>NUCLEOTIDE SEQUENCE</scope>
    <source>
        <strain evidence="21">NC1722</strain>
    </source>
</reference>
<feature type="region of interest" description="Disordered" evidence="20">
    <location>
        <begin position="1002"/>
        <end position="1037"/>
    </location>
</feature>
<keyword evidence="9 19" id="KW-0802">TPR repeat</keyword>
<feature type="compositionally biased region" description="Polar residues" evidence="20">
    <location>
        <begin position="901"/>
        <end position="928"/>
    </location>
</feature>
<dbReference type="InterPro" id="IPR011990">
    <property type="entry name" value="TPR-like_helical_dom_sf"/>
</dbReference>
<dbReference type="GO" id="GO:0005052">
    <property type="term" value="F:peroxisome matrix targeting signal-1 binding"/>
    <property type="evidence" value="ECO:0007669"/>
    <property type="project" value="TreeGrafter"/>
</dbReference>
<dbReference type="Pfam" id="PF13432">
    <property type="entry name" value="TPR_16"/>
    <property type="match status" value="2"/>
</dbReference>
<keyword evidence="12" id="KW-0882">Thioester bond</keyword>
<keyword evidence="6" id="KW-0963">Cytoplasm</keyword>
<accession>A0AAD7RZ10</accession>
<protein>
    <recommendedName>
        <fullName evidence="4">Peroxisomal targeting signal 1 receptor</fullName>
    </recommendedName>
    <alternativeName>
        <fullName evidence="15">PTS1-BP</fullName>
    </alternativeName>
    <alternativeName>
        <fullName evidence="16">Peroxin-5</fullName>
    </alternativeName>
</protein>
<feature type="region of interest" description="Disordered" evidence="20">
    <location>
        <begin position="1076"/>
        <end position="1097"/>
    </location>
</feature>
<sequence length="1097" mass="120790">MAMRELVEAECGAANPLMKLTNQMTQEGGAWRHRATPTIPPTPIEIATEEELVSEFLQAPPRPPHSFDMGQLLEEMQQIDQQSYRQAPQRAPGVAALALSGDWAAEFLSAPESVTSPGQLGLCDAADSDWTREFITDATDPGRWAEEYLEQSEEKLWLGDLGEREQDREWTQEYQPGEELKETANELLAKVDDPKLQNTEFLRFIRQIGEGSVTVEDRAGKLHTDRAKAKEAQHWASNVNQVSAESVESWVDEFATSGPDFQQAKAAVESDVDFWEKLQQEWEEMAKRDAESHPWLSDFDQLLSTSYDKGYQFEEENPYLSHQDPLSEGVKRMEAGDIPGAVRLFESAVQREPDNQLAWQYLGTCQAENEQEFAAISALRRCIELKNDNLTALMALSVSFTNESLHRQACETLRDWLKHNPKYRHILEQSERERTKDGERDKDRDRFGSLLPESLFTEVQSLFLSAAGSDPARVDPQLQCGLGVLLNLSGEYDKAVDCFTAALSVTPQDYLLWNKLGATLANGSRSEEAVAAYRRALELQPGFVRSRYNLGISCVNLGAHREAVEHFLEALSLQKQAAGEGEVSAGRGAGVAATMMSDNIWSTLRMALSMMGESSLEREQKKRAGGNKPLNYLGVLIYRGEDMGANESKITVETPRPERCLQTRNKRISSLFDPRSPTSGIDRTPIQVGEAAARGSAGMECEGPVLTSDPRSPSVGITRTPMKDVMRAAVSSYVRRLGMLFLNEGGDTATPVPSFTFSKLQRLNLEEDGEIDSTEPLLPPHPHTPLDSDQPSPGVSVPPAPVCSSDQACDTEALPAQTPSLQTGEDERRANIEGDQLLELEVTLDEDLSLNKELSLSLLTCHDGVVSSQMVSDDAPRPLSPLPNIDPHKDLDSAACPSPSPVQSSVMEASTTTTPMCSDVTEPSNNKIDTPAKPESNMDESPNPAAADPIPNNNQNLQAQAGLDQVRIKYPTFNTKSPSQVVFKPQWLGVGFGVAGVRARGVQGKGKGGSSPLSVRLGGRNAGNENQGQVAKPKQRERCGKTLANEGRSPLQILKEKNSPLDHTSQMKLKIATPDRQRLGQMDRRALSRSLYMESQR</sequence>
<evidence type="ECO:0000256" key="10">
    <source>
        <dbReference type="ARBA" id="ARBA00022843"/>
    </source>
</evidence>
<keyword evidence="5" id="KW-0813">Transport</keyword>
<evidence type="ECO:0000256" key="6">
    <source>
        <dbReference type="ARBA" id="ARBA00022490"/>
    </source>
</evidence>
<comment type="subcellular location">
    <subcellularLocation>
        <location evidence="2">Cytoplasm</location>
        <location evidence="2">Cytosol</location>
    </subcellularLocation>
    <subcellularLocation>
        <location evidence="1">Peroxisome matrix</location>
    </subcellularLocation>
</comment>
<dbReference type="Pfam" id="PF13181">
    <property type="entry name" value="TPR_8"/>
    <property type="match status" value="1"/>
</dbReference>